<dbReference type="InterPro" id="IPR000477">
    <property type="entry name" value="RT_dom"/>
</dbReference>
<dbReference type="InterPro" id="IPR043502">
    <property type="entry name" value="DNA/RNA_pol_sf"/>
</dbReference>
<gene>
    <name evidence="2" type="ORF">g.40383</name>
</gene>
<evidence type="ECO:0000259" key="1">
    <source>
        <dbReference type="PROSITE" id="PS50878"/>
    </source>
</evidence>
<dbReference type="Pfam" id="PF00078">
    <property type="entry name" value="RVT_1"/>
    <property type="match status" value="1"/>
</dbReference>
<reference evidence="2" key="1">
    <citation type="submission" date="2015-11" db="EMBL/GenBank/DDBJ databases">
        <title>De novo transcriptome assembly of four potential Pierce s Disease insect vectors from Arizona vineyards.</title>
        <authorList>
            <person name="Tassone E.E."/>
        </authorList>
    </citation>
    <scope>NUCLEOTIDE SEQUENCE</scope>
</reference>
<dbReference type="PANTHER" id="PTHR33332">
    <property type="entry name" value="REVERSE TRANSCRIPTASE DOMAIN-CONTAINING PROTEIN"/>
    <property type="match status" value="1"/>
</dbReference>
<dbReference type="SUPFAM" id="SSF56672">
    <property type="entry name" value="DNA/RNA polymerases"/>
    <property type="match status" value="1"/>
</dbReference>
<organism evidence="2">
    <name type="scientific">Graphocephala atropunctata</name>
    <dbReference type="NCBI Taxonomy" id="36148"/>
    <lineage>
        <taxon>Eukaryota</taxon>
        <taxon>Metazoa</taxon>
        <taxon>Ecdysozoa</taxon>
        <taxon>Arthropoda</taxon>
        <taxon>Hexapoda</taxon>
        <taxon>Insecta</taxon>
        <taxon>Pterygota</taxon>
        <taxon>Neoptera</taxon>
        <taxon>Paraneoptera</taxon>
        <taxon>Hemiptera</taxon>
        <taxon>Auchenorrhyncha</taxon>
        <taxon>Membracoidea</taxon>
        <taxon>Cicadellidae</taxon>
        <taxon>Cicadellinae</taxon>
        <taxon>Cicadellini</taxon>
        <taxon>Graphocephala</taxon>
    </lineage>
</organism>
<dbReference type="EMBL" id="GEBQ01027832">
    <property type="protein sequence ID" value="JAT12145.1"/>
    <property type="molecule type" value="Transcribed_RNA"/>
</dbReference>
<dbReference type="CDD" id="cd01650">
    <property type="entry name" value="RT_nLTR_like"/>
    <property type="match status" value="1"/>
</dbReference>
<proteinExistence type="predicted"/>
<accession>A0A1B6KL32</accession>
<protein>
    <recommendedName>
        <fullName evidence="1">Reverse transcriptase domain-containing protein</fullName>
    </recommendedName>
</protein>
<dbReference type="GO" id="GO:0071897">
    <property type="term" value="P:DNA biosynthetic process"/>
    <property type="evidence" value="ECO:0007669"/>
    <property type="project" value="UniProtKB-ARBA"/>
</dbReference>
<feature type="domain" description="Reverse transcriptase" evidence="1">
    <location>
        <begin position="75"/>
        <end position="358"/>
    </location>
</feature>
<sequence length="381" mass="43839">MLQELPLGQQNNFTTKQYSKQISNFRCPPIGEKELLDIFNTLKNKWSSGYDEVPIKIIKLAKVPLIKPLLHLVNSSLISGIFPSKLKISRVVPVLKKGDQTDIQNYRPVSILPSTSKIFEKAMYIRLTEHLEKNELFDEEQHGFRKNRSTTTALVSFTESLIESIDKKNKVAGIFMDLSKAFDSISHSKLVKKLQNIGIKNNYLKWFESYLSNRHQFVEISKTQNNRISKFKSKLQRTQYGVPQGSILGPLLFICYIQDMPGCLNRLNGIKNELCLYADDSNLIMSAKTSLELELASFIEMSKIQNFFLDNGLILNMQKTNFISFGTKQNRNISEIQICIDNEFINETDKIKFLGLHVDKHLTWDSHVDHIIKKLTPVFML</sequence>
<evidence type="ECO:0000313" key="2">
    <source>
        <dbReference type="EMBL" id="JAT12145.1"/>
    </source>
</evidence>
<dbReference type="PROSITE" id="PS50878">
    <property type="entry name" value="RT_POL"/>
    <property type="match status" value="1"/>
</dbReference>
<dbReference type="AlphaFoldDB" id="A0A1B6KL32"/>
<name>A0A1B6KL32_9HEMI</name>